<dbReference type="Pfam" id="PF00268">
    <property type="entry name" value="Ribonuc_red_sm"/>
    <property type="match status" value="2"/>
</dbReference>
<dbReference type="InterPro" id="IPR030475">
    <property type="entry name" value="RNR_small_AS"/>
</dbReference>
<dbReference type="GO" id="GO:0016491">
    <property type="term" value="F:oxidoreductase activity"/>
    <property type="evidence" value="ECO:0007669"/>
    <property type="project" value="InterPro"/>
</dbReference>
<sequence length="421" mass="48743">MQKDSTNLKRNLLCFLRKQKGKIFSSLESQLQNPVALSAQGVFVGFILSVFPSIGYTDKTSFRVSEKETKKKTEMGSLRNDETERMLPEQKEIEEEEEPILMEQPQKYCMFPIKYPQLWEMYKKAEASFWTGNAYVMQGYMSWCEFSHISTLNSIAEEVDLSQDVQHWEMLSRSEKHFISHVLAFFAASDGIVLENLAARFLNDVQIPEARAFYGFQTAMENIHSEMYSLLLETYIKDSKEKHTLFNAVENISCVAKSQKAFSSLGASVPFFWLKKRGLMPGLTYSNELISRDEGLHCDFACLLYSLLRKQLHWQRVHIIVQEAVEIETEFVCDALPCALIGMNSTLMSQYIKFVADRLLVALGYEKKYNVENPFDWMEFISLQGKTNFFERRVGDYQKASVMSSLQDGSKNYEFKMDEDF</sequence>
<reference evidence="3" key="2">
    <citation type="journal article" date="2024" name="Plant">
        <title>Genomic evolution and insights into agronomic trait innovations of Sesamum species.</title>
        <authorList>
            <person name="Miao H."/>
            <person name="Wang L."/>
            <person name="Qu L."/>
            <person name="Liu H."/>
            <person name="Sun Y."/>
            <person name="Le M."/>
            <person name="Wang Q."/>
            <person name="Wei S."/>
            <person name="Zheng Y."/>
            <person name="Lin W."/>
            <person name="Duan Y."/>
            <person name="Cao H."/>
            <person name="Xiong S."/>
            <person name="Wang X."/>
            <person name="Wei L."/>
            <person name="Li C."/>
            <person name="Ma Q."/>
            <person name="Ju M."/>
            <person name="Zhao R."/>
            <person name="Li G."/>
            <person name="Mu C."/>
            <person name="Tian Q."/>
            <person name="Mei H."/>
            <person name="Zhang T."/>
            <person name="Gao T."/>
            <person name="Zhang H."/>
        </authorList>
    </citation>
    <scope>NUCLEOTIDE SEQUENCE</scope>
    <source>
        <strain evidence="3">KEN8</strain>
    </source>
</reference>
<comment type="similarity">
    <text evidence="1">Belongs to the ribonucleoside diphosphate reductase small chain family.</text>
</comment>
<accession>A0AAW2QJ81</accession>
<dbReference type="AlphaFoldDB" id="A0AAW2QJ81"/>
<dbReference type="CDD" id="cd01049">
    <property type="entry name" value="RNRR2"/>
    <property type="match status" value="1"/>
</dbReference>
<gene>
    <name evidence="3" type="ORF">Scaly_1018100</name>
</gene>
<dbReference type="SUPFAM" id="SSF47240">
    <property type="entry name" value="Ferritin-like"/>
    <property type="match status" value="1"/>
</dbReference>
<dbReference type="InterPro" id="IPR000358">
    <property type="entry name" value="RNR_small_fam"/>
</dbReference>
<reference evidence="3" key="1">
    <citation type="submission" date="2020-06" db="EMBL/GenBank/DDBJ databases">
        <authorList>
            <person name="Li T."/>
            <person name="Hu X."/>
            <person name="Zhang T."/>
            <person name="Song X."/>
            <person name="Zhang H."/>
            <person name="Dai N."/>
            <person name="Sheng W."/>
            <person name="Hou X."/>
            <person name="Wei L."/>
        </authorList>
    </citation>
    <scope>NUCLEOTIDE SEQUENCE</scope>
    <source>
        <strain evidence="3">KEN8</strain>
        <tissue evidence="3">Leaf</tissue>
    </source>
</reference>
<organism evidence="3">
    <name type="scientific">Sesamum calycinum</name>
    <dbReference type="NCBI Taxonomy" id="2727403"/>
    <lineage>
        <taxon>Eukaryota</taxon>
        <taxon>Viridiplantae</taxon>
        <taxon>Streptophyta</taxon>
        <taxon>Embryophyta</taxon>
        <taxon>Tracheophyta</taxon>
        <taxon>Spermatophyta</taxon>
        <taxon>Magnoliopsida</taxon>
        <taxon>eudicotyledons</taxon>
        <taxon>Gunneridae</taxon>
        <taxon>Pentapetalae</taxon>
        <taxon>asterids</taxon>
        <taxon>lamiids</taxon>
        <taxon>Lamiales</taxon>
        <taxon>Pedaliaceae</taxon>
        <taxon>Sesamum</taxon>
    </lineage>
</organism>
<dbReference type="Gene3D" id="1.10.620.20">
    <property type="entry name" value="Ribonucleotide Reductase, subunit A"/>
    <property type="match status" value="3"/>
</dbReference>
<feature type="region of interest" description="Disordered" evidence="2">
    <location>
        <begin position="67"/>
        <end position="91"/>
    </location>
</feature>
<dbReference type="PROSITE" id="PS00368">
    <property type="entry name" value="RIBORED_SMALL"/>
    <property type="match status" value="1"/>
</dbReference>
<proteinExistence type="inferred from homology"/>
<dbReference type="EMBL" id="JACGWM010000006">
    <property type="protein sequence ID" value="KAL0367992.1"/>
    <property type="molecule type" value="Genomic_DNA"/>
</dbReference>
<evidence type="ECO:0000256" key="1">
    <source>
        <dbReference type="ARBA" id="ARBA00009303"/>
    </source>
</evidence>
<dbReference type="PANTHER" id="PTHR23409:SF35">
    <property type="entry name" value="RIBONUCLEOSIDE-DIPHOSPHATE REDUCTASE SMALL CHAIN A"/>
    <property type="match status" value="1"/>
</dbReference>
<dbReference type="PANTHER" id="PTHR23409">
    <property type="entry name" value="RIBONUCLEOSIDE-DIPHOSPHATE REDUCTASE SMALL CHAIN"/>
    <property type="match status" value="1"/>
</dbReference>
<dbReference type="GO" id="GO:0009263">
    <property type="term" value="P:deoxyribonucleotide biosynthetic process"/>
    <property type="evidence" value="ECO:0007669"/>
    <property type="project" value="InterPro"/>
</dbReference>
<dbReference type="InterPro" id="IPR009078">
    <property type="entry name" value="Ferritin-like_SF"/>
</dbReference>
<name>A0AAW2QJ81_9LAMI</name>
<comment type="caution">
    <text evidence="3">The sequence shown here is derived from an EMBL/GenBank/DDBJ whole genome shotgun (WGS) entry which is preliminary data.</text>
</comment>
<protein>
    <submittedName>
        <fullName evidence="3">Ribonucleoside-diphosphate reductase small chain A</fullName>
    </submittedName>
</protein>
<dbReference type="InterPro" id="IPR012348">
    <property type="entry name" value="RNR-like"/>
</dbReference>
<evidence type="ECO:0000256" key="2">
    <source>
        <dbReference type="SAM" id="MobiDB-lite"/>
    </source>
</evidence>
<dbReference type="InterPro" id="IPR033909">
    <property type="entry name" value="RNR_small"/>
</dbReference>
<evidence type="ECO:0000313" key="3">
    <source>
        <dbReference type="EMBL" id="KAL0367992.1"/>
    </source>
</evidence>